<dbReference type="Gene3D" id="3.10.105.10">
    <property type="entry name" value="Dipeptide-binding Protein, Domain 3"/>
    <property type="match status" value="1"/>
</dbReference>
<evidence type="ECO:0000256" key="3">
    <source>
        <dbReference type="ARBA" id="ARBA00022729"/>
    </source>
</evidence>
<evidence type="ECO:0000259" key="4">
    <source>
        <dbReference type="Pfam" id="PF00496"/>
    </source>
</evidence>
<reference evidence="5 8" key="1">
    <citation type="submission" date="2018-09" db="EMBL/GenBank/DDBJ databases">
        <title>Roseomonas sp. nov., isolated from feces of Tibetan antelopes in the Qinghai-Tibet plateau, China.</title>
        <authorList>
            <person name="Tian Z."/>
        </authorList>
    </citation>
    <scope>NUCLEOTIDE SEQUENCE [LARGE SCALE GENOMIC DNA]</scope>
    <source>
        <strain evidence="6 7">Z23</strain>
        <strain evidence="5 8">Z24</strain>
    </source>
</reference>
<dbReference type="InterPro" id="IPR039424">
    <property type="entry name" value="SBP_5"/>
</dbReference>
<feature type="domain" description="Solute-binding protein family 5" evidence="4">
    <location>
        <begin position="80"/>
        <end position="442"/>
    </location>
</feature>
<comment type="subcellular location">
    <subcellularLocation>
        <location evidence="1">Periplasm</location>
    </subcellularLocation>
</comment>
<accession>A0A3A9JGA5</accession>
<dbReference type="Proteomes" id="UP000274097">
    <property type="component" value="Unassembled WGS sequence"/>
</dbReference>
<dbReference type="GO" id="GO:0030288">
    <property type="term" value="C:outer membrane-bounded periplasmic space"/>
    <property type="evidence" value="ECO:0007669"/>
    <property type="project" value="UniProtKB-ARBA"/>
</dbReference>
<dbReference type="RefSeq" id="WP_120638106.1">
    <property type="nucleotide sequence ID" value="NZ_RAQU01000045.1"/>
</dbReference>
<dbReference type="PIRSF" id="PIRSF002741">
    <property type="entry name" value="MppA"/>
    <property type="match status" value="1"/>
</dbReference>
<dbReference type="InterPro" id="IPR030678">
    <property type="entry name" value="Peptide/Ni-bd"/>
</dbReference>
<dbReference type="EMBL" id="RFLX01000007">
    <property type="protein sequence ID" value="RMI24817.1"/>
    <property type="molecule type" value="Genomic_DNA"/>
</dbReference>
<evidence type="ECO:0000313" key="5">
    <source>
        <dbReference type="EMBL" id="RKK04371.1"/>
    </source>
</evidence>
<dbReference type="InParanoid" id="A0A3A9JGA5"/>
<dbReference type="Gene3D" id="3.40.190.10">
    <property type="entry name" value="Periplasmic binding protein-like II"/>
    <property type="match status" value="1"/>
</dbReference>
<evidence type="ECO:0000256" key="1">
    <source>
        <dbReference type="ARBA" id="ARBA00004418"/>
    </source>
</evidence>
<evidence type="ECO:0000256" key="2">
    <source>
        <dbReference type="ARBA" id="ARBA00005695"/>
    </source>
</evidence>
<dbReference type="PANTHER" id="PTHR30290">
    <property type="entry name" value="PERIPLASMIC BINDING COMPONENT OF ABC TRANSPORTER"/>
    <property type="match status" value="1"/>
</dbReference>
<organism evidence="5 8">
    <name type="scientific">Teichococcus wenyumeiae</name>
    <dbReference type="NCBI Taxonomy" id="2478470"/>
    <lineage>
        <taxon>Bacteria</taxon>
        <taxon>Pseudomonadati</taxon>
        <taxon>Pseudomonadota</taxon>
        <taxon>Alphaproteobacteria</taxon>
        <taxon>Acetobacterales</taxon>
        <taxon>Roseomonadaceae</taxon>
        <taxon>Roseomonas</taxon>
    </lineage>
</organism>
<dbReference type="OrthoDB" id="7233744at2"/>
<proteinExistence type="inferred from homology"/>
<evidence type="ECO:0000313" key="6">
    <source>
        <dbReference type="EMBL" id="RMI24817.1"/>
    </source>
</evidence>
<dbReference type="AlphaFoldDB" id="A0A3A9JGA5"/>
<keyword evidence="7" id="KW-1185">Reference proteome</keyword>
<dbReference type="GO" id="GO:0043190">
    <property type="term" value="C:ATP-binding cassette (ABC) transporter complex"/>
    <property type="evidence" value="ECO:0007669"/>
    <property type="project" value="InterPro"/>
</dbReference>
<dbReference type="GO" id="GO:0015833">
    <property type="term" value="P:peptide transport"/>
    <property type="evidence" value="ECO:0007669"/>
    <property type="project" value="TreeGrafter"/>
</dbReference>
<dbReference type="GO" id="GO:1904680">
    <property type="term" value="F:peptide transmembrane transporter activity"/>
    <property type="evidence" value="ECO:0007669"/>
    <property type="project" value="TreeGrafter"/>
</dbReference>
<dbReference type="EMBL" id="RAQU01000045">
    <property type="protein sequence ID" value="RKK04371.1"/>
    <property type="molecule type" value="Genomic_DNA"/>
</dbReference>
<dbReference type="InterPro" id="IPR000914">
    <property type="entry name" value="SBP_5_dom"/>
</dbReference>
<evidence type="ECO:0000313" key="8">
    <source>
        <dbReference type="Proteomes" id="UP000278036"/>
    </source>
</evidence>
<comment type="caution">
    <text evidence="5">The sequence shown here is derived from an EMBL/GenBank/DDBJ whole genome shotgun (WGS) entry which is preliminary data.</text>
</comment>
<dbReference type="Pfam" id="PF00496">
    <property type="entry name" value="SBP_bac_5"/>
    <property type="match status" value="1"/>
</dbReference>
<name>A0A3A9JGA5_9PROT</name>
<gene>
    <name evidence="5" type="ORF">D6Z83_09625</name>
    <name evidence="6" type="ORF">EBE87_11780</name>
</gene>
<protein>
    <submittedName>
        <fullName evidence="5">ABC transporter substrate-binding protein</fullName>
    </submittedName>
</protein>
<evidence type="ECO:0000313" key="7">
    <source>
        <dbReference type="Proteomes" id="UP000274097"/>
    </source>
</evidence>
<sequence>MLRRDLLRGAALAASLPAIPVTLPRLARPAIAASAARVLKFVPQADVTVTDPVMTTAYITRHHALMVWDQLYGLDDRLVPQPQMVEGHAVEEDGLRWTFRLREGLRFHDGEPVRGRDCIASIKRWAARDTLGQALLARTAEMAAPEDRVFTIRLTKPYGLMLETLAKIGPPALVIMPERLASGDPFKPITELVGSGPYRWKADERVVGARVVYERNPDYVPRQGRPEHAAGPKVVHFDRVEYAVMPDPGTAASALSNGEVDWWENPPNDLLPVLKSARGVAVDRVVTNGGLGTGVFNHLHPPFDNPAIRRAVLMASSQADFMTAAAGTDPKMMGIDVGLFTPDTAMASTEGLELVREPRDLEAARKALKEAGYKGEKVVLMSASDNPLLAALGEVGRDLLTKLGMEVDFVVADWGTVVQRRASKAPPSQGGWNMFHTTWNGVDMLNPMVEQTLRANGDKAWFGWPSSQRVEDLRAAWLEAPDLPSQQKIAGQLQRAALEDVVYLPTGQYFQDSAWRSDIRDVVKGTFVFWGVRRG</sequence>
<keyword evidence="3" id="KW-0732">Signal</keyword>
<dbReference type="SUPFAM" id="SSF53850">
    <property type="entry name" value="Periplasmic binding protein-like II"/>
    <property type="match status" value="1"/>
</dbReference>
<dbReference type="PANTHER" id="PTHR30290:SF38">
    <property type="entry name" value="D,D-DIPEPTIDE-BINDING PERIPLASMIC PROTEIN DDPA-RELATED"/>
    <property type="match status" value="1"/>
</dbReference>
<comment type="similarity">
    <text evidence="2">Belongs to the bacterial solute-binding protein 5 family.</text>
</comment>
<dbReference type="CDD" id="cd08502">
    <property type="entry name" value="PBP2_NikA_DppA_OppA_like_16"/>
    <property type="match status" value="1"/>
</dbReference>
<dbReference type="Proteomes" id="UP000278036">
    <property type="component" value="Unassembled WGS sequence"/>
</dbReference>